<reference evidence="2 3" key="1">
    <citation type="submission" date="2020-07" db="EMBL/GenBank/DDBJ databases">
        <title>Genomic Encyclopedia of Archaeal and Bacterial Type Strains, Phase II (KMG-II): from individual species to whole genera.</title>
        <authorList>
            <person name="Goeker M."/>
        </authorList>
    </citation>
    <scope>NUCLEOTIDE SEQUENCE [LARGE SCALE GENOMIC DNA]</scope>
    <source>
        <strain evidence="2 3">DSM 21226</strain>
    </source>
</reference>
<feature type="domain" description="FAD-binding" evidence="1">
    <location>
        <begin position="18"/>
        <end position="330"/>
    </location>
</feature>
<evidence type="ECO:0000313" key="2">
    <source>
        <dbReference type="EMBL" id="NYG33601.1"/>
    </source>
</evidence>
<keyword evidence="3" id="KW-1185">Reference proteome</keyword>
<dbReference type="InterPro" id="IPR002938">
    <property type="entry name" value="FAD-bd"/>
</dbReference>
<evidence type="ECO:0000313" key="3">
    <source>
        <dbReference type="Proteomes" id="UP000518288"/>
    </source>
</evidence>
<dbReference type="Proteomes" id="UP000518288">
    <property type="component" value="Unassembled WGS sequence"/>
</dbReference>
<dbReference type="Pfam" id="PF01494">
    <property type="entry name" value="FAD_binding_3"/>
    <property type="match status" value="1"/>
</dbReference>
<dbReference type="GO" id="GO:0071949">
    <property type="term" value="F:FAD binding"/>
    <property type="evidence" value="ECO:0007669"/>
    <property type="project" value="InterPro"/>
</dbReference>
<organism evidence="2 3">
    <name type="scientific">Sphaerotilus montanus</name>
    <dbReference type="NCBI Taxonomy" id="522889"/>
    <lineage>
        <taxon>Bacteria</taxon>
        <taxon>Pseudomonadati</taxon>
        <taxon>Pseudomonadota</taxon>
        <taxon>Betaproteobacteria</taxon>
        <taxon>Burkholderiales</taxon>
        <taxon>Sphaerotilaceae</taxon>
        <taxon>Sphaerotilus</taxon>
    </lineage>
</organism>
<dbReference type="RefSeq" id="WP_179634347.1">
    <property type="nucleotide sequence ID" value="NZ_JACCFH010000001.1"/>
</dbReference>
<dbReference type="PANTHER" id="PTHR43747">
    <property type="entry name" value="FAD-BINDING PROTEIN"/>
    <property type="match status" value="1"/>
</dbReference>
<dbReference type="Gene3D" id="3.50.50.60">
    <property type="entry name" value="FAD/NAD(P)-binding domain"/>
    <property type="match status" value="1"/>
</dbReference>
<comment type="caution">
    <text evidence="2">The sequence shown here is derived from an EMBL/GenBank/DDBJ whole genome shotgun (WGS) entry which is preliminary data.</text>
</comment>
<dbReference type="EMBL" id="JACCFH010000001">
    <property type="protein sequence ID" value="NYG33601.1"/>
    <property type="molecule type" value="Genomic_DNA"/>
</dbReference>
<protein>
    <submittedName>
        <fullName evidence="2">Flavin-dependent dehydrogenase</fullName>
    </submittedName>
</protein>
<accession>A0A7Y9QZ79</accession>
<dbReference type="AlphaFoldDB" id="A0A7Y9QZ79"/>
<dbReference type="InterPro" id="IPR050816">
    <property type="entry name" value="Flavin-dep_Halogenase_NPB"/>
</dbReference>
<name>A0A7Y9QZ79_9BURK</name>
<proteinExistence type="predicted"/>
<dbReference type="PANTHER" id="PTHR43747:SF1">
    <property type="entry name" value="SLR1998 PROTEIN"/>
    <property type="match status" value="1"/>
</dbReference>
<dbReference type="InterPro" id="IPR036188">
    <property type="entry name" value="FAD/NAD-bd_sf"/>
</dbReference>
<dbReference type="PRINTS" id="PR00420">
    <property type="entry name" value="RNGMNOXGNASE"/>
</dbReference>
<evidence type="ECO:0000259" key="1">
    <source>
        <dbReference type="Pfam" id="PF01494"/>
    </source>
</evidence>
<dbReference type="SUPFAM" id="SSF51905">
    <property type="entry name" value="FAD/NAD(P)-binding domain"/>
    <property type="match status" value="1"/>
</dbReference>
<gene>
    <name evidence="2" type="ORF">BDD16_002587</name>
</gene>
<sequence length="447" mass="50023">MTHSPSPSDPIDGCTVRRCDVLVIGGGPAGSTLATLLARQERSVTVIEKAHHPRFHIGESLLPANVSLFDDLGVRAEVEAIGMPKWGVEFVSQDHAHRSYLEFGDALDKSMPYAWQVRRADLDEILFRNAAKAGATTLEGHRARGVEFDSDGASVEIESDDGARQTWRCRYVVDATGRDTLLANKFKSKQKHPDHASSALYGHFRNARRLEGKQEGNITILWFAHGWFWFIPLADGTTSVGAVAWPHYLHSRKKPVLEFFRDTIALCPELADRLKDATLVDDLVHATGNYSYTGSHCTGERYAMLGDAFAFIDPVFSSGVYLAMQSAYAALPLVEASLDKHPSSCTVERAAFERFMRAGPKEFSWFIFRVTNPTMREFFMAPQNPLRMQEALLTVLAGDIYGSTRFRGPLNAFKSLYWLVSLAHPQRTWQAWRRRQHHLRAAEVAAA</sequence>